<protein>
    <recommendedName>
        <fullName evidence="11">Vitamin K epoxide reductase domain-containing protein</fullName>
    </recommendedName>
</protein>
<dbReference type="Proteomes" id="UP000178849">
    <property type="component" value="Unassembled WGS sequence"/>
</dbReference>
<dbReference type="InterPro" id="IPR012932">
    <property type="entry name" value="VKOR"/>
</dbReference>
<dbReference type="InterPro" id="IPR038354">
    <property type="entry name" value="VKOR_sf"/>
</dbReference>
<keyword evidence="7 10" id="KW-0472">Membrane</keyword>
<keyword evidence="6" id="KW-0560">Oxidoreductase</keyword>
<comment type="caution">
    <text evidence="12">The sequence shown here is derived from an EMBL/GenBank/DDBJ whole genome shotgun (WGS) entry which is preliminary data.</text>
</comment>
<name>A0A1G2BNT8_9BACT</name>
<dbReference type="Gene3D" id="1.20.1440.130">
    <property type="entry name" value="VKOR domain"/>
    <property type="match status" value="1"/>
</dbReference>
<evidence type="ECO:0000313" key="12">
    <source>
        <dbReference type="EMBL" id="OGY89967.1"/>
    </source>
</evidence>
<feature type="domain" description="Vitamin K epoxide reductase" evidence="11">
    <location>
        <begin position="1"/>
        <end position="137"/>
    </location>
</feature>
<dbReference type="SMART" id="SM00756">
    <property type="entry name" value="VKc"/>
    <property type="match status" value="1"/>
</dbReference>
<evidence type="ECO:0000313" key="13">
    <source>
        <dbReference type="Proteomes" id="UP000178849"/>
    </source>
</evidence>
<evidence type="ECO:0000256" key="6">
    <source>
        <dbReference type="ARBA" id="ARBA00023002"/>
    </source>
</evidence>
<evidence type="ECO:0000256" key="4">
    <source>
        <dbReference type="ARBA" id="ARBA00022719"/>
    </source>
</evidence>
<keyword evidence="4" id="KW-0874">Quinone</keyword>
<dbReference type="GO" id="GO:0016020">
    <property type="term" value="C:membrane"/>
    <property type="evidence" value="ECO:0007669"/>
    <property type="project" value="UniProtKB-SubCell"/>
</dbReference>
<evidence type="ECO:0000256" key="7">
    <source>
        <dbReference type="ARBA" id="ARBA00023136"/>
    </source>
</evidence>
<dbReference type="AlphaFoldDB" id="A0A1G2BNT8"/>
<feature type="transmembrane region" description="Helical" evidence="10">
    <location>
        <begin position="118"/>
        <end position="137"/>
    </location>
</feature>
<evidence type="ECO:0000259" key="11">
    <source>
        <dbReference type="SMART" id="SM00756"/>
    </source>
</evidence>
<dbReference type="PANTHER" id="PTHR34573:SF1">
    <property type="entry name" value="VITAMIN K EPOXIDE REDUCTASE DOMAIN-CONTAINING PROTEIN"/>
    <property type="match status" value="1"/>
</dbReference>
<feature type="transmembrane region" description="Helical" evidence="10">
    <location>
        <begin position="6"/>
        <end position="23"/>
    </location>
</feature>
<dbReference type="InterPro" id="IPR044698">
    <property type="entry name" value="VKOR/LTO1"/>
</dbReference>
<gene>
    <name evidence="12" type="ORF">A2927_02725</name>
</gene>
<dbReference type="STRING" id="1798550.A2927_02725"/>
<organism evidence="12 13">
    <name type="scientific">Candidatus Komeilibacteria bacterium RIFCSPLOWO2_01_FULL_45_10</name>
    <dbReference type="NCBI Taxonomy" id="1798550"/>
    <lineage>
        <taxon>Bacteria</taxon>
        <taxon>Candidatus Komeiliibacteriota</taxon>
    </lineage>
</organism>
<feature type="transmembrane region" description="Helical" evidence="10">
    <location>
        <begin position="61"/>
        <end position="79"/>
    </location>
</feature>
<evidence type="ECO:0000256" key="9">
    <source>
        <dbReference type="ARBA" id="ARBA00023284"/>
    </source>
</evidence>
<dbReference type="PANTHER" id="PTHR34573">
    <property type="entry name" value="VKC DOMAIN-CONTAINING PROTEIN"/>
    <property type="match status" value="1"/>
</dbReference>
<dbReference type="EMBL" id="MHKL01000004">
    <property type="protein sequence ID" value="OGY89967.1"/>
    <property type="molecule type" value="Genomic_DNA"/>
</dbReference>
<reference evidence="12 13" key="1">
    <citation type="journal article" date="2016" name="Nat. Commun.">
        <title>Thousands of microbial genomes shed light on interconnected biogeochemical processes in an aquifer system.</title>
        <authorList>
            <person name="Anantharaman K."/>
            <person name="Brown C.T."/>
            <person name="Hug L.A."/>
            <person name="Sharon I."/>
            <person name="Castelle C.J."/>
            <person name="Probst A.J."/>
            <person name="Thomas B.C."/>
            <person name="Singh A."/>
            <person name="Wilkins M.J."/>
            <person name="Karaoz U."/>
            <person name="Brodie E.L."/>
            <person name="Williams K.H."/>
            <person name="Hubbard S.S."/>
            <person name="Banfield J.F."/>
        </authorList>
    </citation>
    <scope>NUCLEOTIDE SEQUENCE [LARGE SCALE GENOMIC DNA]</scope>
</reference>
<evidence type="ECO:0000256" key="8">
    <source>
        <dbReference type="ARBA" id="ARBA00023157"/>
    </source>
</evidence>
<accession>A0A1G2BNT8</accession>
<evidence type="ECO:0000256" key="10">
    <source>
        <dbReference type="SAM" id="Phobius"/>
    </source>
</evidence>
<evidence type="ECO:0000256" key="2">
    <source>
        <dbReference type="ARBA" id="ARBA00006214"/>
    </source>
</evidence>
<keyword evidence="9" id="KW-0676">Redox-active center</keyword>
<dbReference type="CDD" id="cd12916">
    <property type="entry name" value="VKOR_1"/>
    <property type="match status" value="1"/>
</dbReference>
<keyword evidence="5 10" id="KW-1133">Transmembrane helix</keyword>
<keyword evidence="8" id="KW-1015">Disulfide bond</keyword>
<dbReference type="GO" id="GO:0016491">
    <property type="term" value="F:oxidoreductase activity"/>
    <property type="evidence" value="ECO:0007669"/>
    <property type="project" value="UniProtKB-KW"/>
</dbReference>
<dbReference type="Pfam" id="PF07884">
    <property type="entry name" value="VKOR"/>
    <property type="match status" value="1"/>
</dbReference>
<evidence type="ECO:0000256" key="3">
    <source>
        <dbReference type="ARBA" id="ARBA00022692"/>
    </source>
</evidence>
<evidence type="ECO:0000256" key="1">
    <source>
        <dbReference type="ARBA" id="ARBA00004141"/>
    </source>
</evidence>
<evidence type="ECO:0000256" key="5">
    <source>
        <dbReference type="ARBA" id="ARBA00022989"/>
    </source>
</evidence>
<dbReference type="GO" id="GO:0048038">
    <property type="term" value="F:quinone binding"/>
    <property type="evidence" value="ECO:0007669"/>
    <property type="project" value="UniProtKB-KW"/>
</dbReference>
<feature type="transmembrane region" description="Helical" evidence="10">
    <location>
        <begin position="85"/>
        <end position="106"/>
    </location>
</feature>
<comment type="subcellular location">
    <subcellularLocation>
        <location evidence="1">Membrane</location>
        <topology evidence="1">Multi-pass membrane protein</topology>
    </subcellularLocation>
</comment>
<keyword evidence="3 10" id="KW-0812">Transmembrane</keyword>
<proteinExistence type="inferred from homology"/>
<sequence length="138" mass="15844">MNLTDILFLLTALGLLNAAYLYWQHWQYQEKSRPMFCPIGGRCEEVVQSKYARTFGVSNDLGGILFYLVLAGLLALNQSTFNQEIIVKLMVLAVFGGFVFSTYLLYVQFFILKKFCTWCLIANLINYAIFIIVLILFV</sequence>
<comment type="similarity">
    <text evidence="2">Belongs to the VKOR family.</text>
</comment>